<dbReference type="InterPro" id="IPR003812">
    <property type="entry name" value="Fido"/>
</dbReference>
<dbReference type="PANTHER" id="PTHR13504">
    <property type="entry name" value="FIDO DOMAIN-CONTAINING PROTEIN DDB_G0283145"/>
    <property type="match status" value="1"/>
</dbReference>
<dbReference type="SUPFAM" id="SSF140931">
    <property type="entry name" value="Fic-like"/>
    <property type="match status" value="1"/>
</dbReference>
<feature type="binding site" evidence="2">
    <location>
        <begin position="291"/>
        <end position="298"/>
    </location>
    <ligand>
        <name>ATP</name>
        <dbReference type="ChEBI" id="CHEBI:30616"/>
    </ligand>
</feature>
<evidence type="ECO:0000313" key="5">
    <source>
        <dbReference type="Proteomes" id="UP000235786"/>
    </source>
</evidence>
<keyword evidence="5" id="KW-1185">Reference proteome</keyword>
<keyword evidence="2" id="KW-0067">ATP-binding</keyword>
<dbReference type="Pfam" id="PF02661">
    <property type="entry name" value="Fic"/>
    <property type="match status" value="1"/>
</dbReference>
<dbReference type="PANTHER" id="PTHR13504:SF38">
    <property type="entry name" value="FIDO DOMAIN-CONTAINING PROTEIN"/>
    <property type="match status" value="1"/>
</dbReference>
<evidence type="ECO:0000313" key="4">
    <source>
        <dbReference type="EMBL" id="PMD30110.1"/>
    </source>
</evidence>
<gene>
    <name evidence="4" type="ORF">L207DRAFT_444428</name>
</gene>
<evidence type="ECO:0000259" key="3">
    <source>
        <dbReference type="PROSITE" id="PS51459"/>
    </source>
</evidence>
<keyword evidence="2" id="KW-0547">Nucleotide-binding</keyword>
<dbReference type="STRING" id="1149755.A0A2J6QV22"/>
<dbReference type="Proteomes" id="UP000235786">
    <property type="component" value="Unassembled WGS sequence"/>
</dbReference>
<dbReference type="EMBL" id="KZ613969">
    <property type="protein sequence ID" value="PMD30110.1"/>
    <property type="molecule type" value="Genomic_DNA"/>
</dbReference>
<accession>A0A2J6QV22</accession>
<feature type="domain" description="Fido" evidence="3">
    <location>
        <begin position="195"/>
        <end position="324"/>
    </location>
</feature>
<dbReference type="AlphaFoldDB" id="A0A2J6QV22"/>
<sequence length="324" mass="36945">MASRSQSPHKRSSLAAQFEGLHISQIAYKTINLPTALKKTFRVNFPSRAKLTLKMDPMYDYNRFTPDPEEVFQESIGYLEEIQAVVSSLQEKDLPYEDHLVESMVMMIFTSNSLENAGSSHPITFGICKPIFAGEEVPEQFEEWDPQYQAALDYLISQKISPHESALARSRRQVIQHALALKYLTYHMVIKREDLTEEAFKETHRILTDGIDADNKEKDKSADYGGIYRVTSVGWTFTAFANPDDIPKRMADTIEAFNKTIKQAEVEKSFDPFAVASKYFHTFLNIHPFLDGNSRLCRLLMNVIILKYTGIMIPIGRDSVEAAK</sequence>
<organism evidence="4 5">
    <name type="scientific">Hyaloscypha variabilis (strain UAMH 11265 / GT02V1 / F)</name>
    <name type="common">Meliniomyces variabilis</name>
    <dbReference type="NCBI Taxonomy" id="1149755"/>
    <lineage>
        <taxon>Eukaryota</taxon>
        <taxon>Fungi</taxon>
        <taxon>Dikarya</taxon>
        <taxon>Ascomycota</taxon>
        <taxon>Pezizomycotina</taxon>
        <taxon>Leotiomycetes</taxon>
        <taxon>Helotiales</taxon>
        <taxon>Hyaloscyphaceae</taxon>
        <taxon>Hyaloscypha</taxon>
        <taxon>Hyaloscypha variabilis</taxon>
    </lineage>
</organism>
<dbReference type="GO" id="GO:0005524">
    <property type="term" value="F:ATP binding"/>
    <property type="evidence" value="ECO:0007669"/>
    <property type="project" value="UniProtKB-KW"/>
</dbReference>
<evidence type="ECO:0000256" key="2">
    <source>
        <dbReference type="PIRSR" id="PIRSR640198-2"/>
    </source>
</evidence>
<dbReference type="InterPro" id="IPR040198">
    <property type="entry name" value="Fido_containing"/>
</dbReference>
<evidence type="ECO:0000256" key="1">
    <source>
        <dbReference type="PIRSR" id="PIRSR640198-1"/>
    </source>
</evidence>
<reference evidence="4 5" key="1">
    <citation type="submission" date="2016-04" db="EMBL/GenBank/DDBJ databases">
        <title>A degradative enzymes factory behind the ericoid mycorrhizal symbiosis.</title>
        <authorList>
            <consortium name="DOE Joint Genome Institute"/>
            <person name="Martino E."/>
            <person name="Morin E."/>
            <person name="Grelet G."/>
            <person name="Kuo A."/>
            <person name="Kohler A."/>
            <person name="Daghino S."/>
            <person name="Barry K."/>
            <person name="Choi C."/>
            <person name="Cichocki N."/>
            <person name="Clum A."/>
            <person name="Copeland A."/>
            <person name="Hainaut M."/>
            <person name="Haridas S."/>
            <person name="Labutti K."/>
            <person name="Lindquist E."/>
            <person name="Lipzen A."/>
            <person name="Khouja H.-R."/>
            <person name="Murat C."/>
            <person name="Ohm R."/>
            <person name="Olson A."/>
            <person name="Spatafora J."/>
            <person name="Veneault-Fourrey C."/>
            <person name="Henrissat B."/>
            <person name="Grigoriev I."/>
            <person name="Martin F."/>
            <person name="Perotto S."/>
        </authorList>
    </citation>
    <scope>NUCLEOTIDE SEQUENCE [LARGE SCALE GENOMIC DNA]</scope>
    <source>
        <strain evidence="4 5">F</strain>
    </source>
</reference>
<proteinExistence type="predicted"/>
<protein>
    <recommendedName>
        <fullName evidence="3">Fido domain-containing protein</fullName>
    </recommendedName>
</protein>
<name>A0A2J6QV22_HYAVF</name>
<dbReference type="Gene3D" id="1.10.3290.10">
    <property type="entry name" value="Fido-like domain"/>
    <property type="match status" value="1"/>
</dbReference>
<feature type="active site" evidence="1">
    <location>
        <position position="287"/>
    </location>
</feature>
<dbReference type="OrthoDB" id="439046at2759"/>
<dbReference type="PROSITE" id="PS51459">
    <property type="entry name" value="FIDO"/>
    <property type="match status" value="1"/>
</dbReference>
<dbReference type="InterPro" id="IPR036597">
    <property type="entry name" value="Fido-like_dom_sf"/>
</dbReference>